<dbReference type="Gene3D" id="3.50.30.30">
    <property type="match status" value="1"/>
</dbReference>
<evidence type="ECO:0000256" key="2">
    <source>
        <dbReference type="ARBA" id="ARBA00022670"/>
    </source>
</evidence>
<sequence>MKKKETIGRIAGLASAMTVLLSTVVPAAADVLPQKHDYSDDEQLKVIVKLKGDPILADNEGVGIDYLDTQAAQCRRIQLENERMNVFAAVQKLYPDAEQEFTYDTIFNGFSCTVPESIIDDIGRMYNVDDVVLSGSIMVPELETANPESGLDNFLEDTGLTGEGKVIAVIDTELNIDHDMFKPLADDIKTKLSYEDVVDIINTKGLSHDIDPEKAFRSSKVPFAVNYADEKNLYSVKRSRNIMYHGSHVSGIAAGNRAENNGKPIHGTAPDSQLIFFKASSDEDNSSLNDDAIVAGVEDAVKLGADVINMSFGGRTRSQKLQKIFDEVFDTALEAGVMIVASAGNSGTAFHTPDHADVSTISSPASMESAFSVAAGWAHMNYASMFALPDGTKLYFTDHSALSLEGKVDYVYCGKATEFDNNNYTDKLKGKLVLLDYAGYDRKDMKNINDRISATQADGIIYFDSMGEEVLVDPDDFLRICYLIEIDNKTAQKMIKAKNKRIDFDVPGEIIGTETHLCDFTSSGIPGNFEIKPEIAGYGILKSAGCDGTSSYSAMRGTSMSSPYVAGCAALASNWLDKNGIDVSGADRVQMIKNVMMNSATPLNIDDVYQSPRKQGAGMVNMTNLEKTKVIMTGSGGKACISQGEIDGNSFTFDVTMKNISDKTVMFTDAYAEFTTDKVDENGMIDYVPEALKVNAVLPDDMLAIEAGDEKTFTITAEIDADNAAAKDEVFTNGWFVDGYICLSGSVQCCDISIPIVGYRGDWYGLPITEGEMNAENASKESNFMFSNICSKRIILPSCVSLAELIRAQTMPGANDTEDDKAAVEAYEKACIDAAKYEYCYSPNGDGLADVMSYSYYVYRDSCQNYIDVIDKDGNVVVHTTYMFLVNDSINECTSVVEVPLDDGRYSIKSEIVIKADNTNGRKEEHEFTMTVDTKAPVVSDIRLTEKNGRKILSLKAKDERLDGVYIIGNGNGKVTNGSDDVQIKPKMLTAAFEALVSNIHYIDVIPKQDKVFTKSTPAYFDDMLKAYLSGDSSINKGFFDVVPSSVDENGEMMFEYDVTDLTDYTITVADRAFNMTKYSPKAPFIHPLADTITAKIGSRLKMNEVVDVECEGEITEQGWEILLPDDKWRPFDLKSYVKANYNNALIRYYAVSGGYRSTSNSMRIKVSDAYRMNMEVFVDDELNYSATVTPQHHTFDLSTLAKEHRIELTSEGFIPRTIILDPADKLAADLYLCKQGDVNGDGVINVTDVSMAAAHIKGVKSIGGYEQKVADVNANGSLNVTDISKLAAKVKGVRNF</sequence>
<dbReference type="Pfam" id="PF06280">
    <property type="entry name" value="fn3_5"/>
    <property type="match status" value="1"/>
</dbReference>
<dbReference type="STRING" id="697329.Rumal_1455"/>
<dbReference type="PRINTS" id="PR00723">
    <property type="entry name" value="SUBTILISIN"/>
</dbReference>
<dbReference type="PROSITE" id="PS00138">
    <property type="entry name" value="SUBTILASE_SER"/>
    <property type="match status" value="1"/>
</dbReference>
<feature type="signal peptide" evidence="8">
    <location>
        <begin position="1"/>
        <end position="27"/>
    </location>
</feature>
<evidence type="ECO:0000256" key="5">
    <source>
        <dbReference type="ARBA" id="ARBA00022825"/>
    </source>
</evidence>
<dbReference type="RefSeq" id="WP_013498129.1">
    <property type="nucleotide sequence ID" value="NC_014833.1"/>
</dbReference>
<feature type="active site" description="Charge relay system" evidence="6 7">
    <location>
        <position position="559"/>
    </location>
</feature>
<dbReference type="HOGENOM" id="CLU_261602_0_0_9"/>
<evidence type="ECO:0000313" key="11">
    <source>
        <dbReference type="Proteomes" id="UP000006919"/>
    </source>
</evidence>
<evidence type="ECO:0000313" key="10">
    <source>
        <dbReference type="EMBL" id="ADU21961.1"/>
    </source>
</evidence>
<dbReference type="InterPro" id="IPR036439">
    <property type="entry name" value="Dockerin_dom_sf"/>
</dbReference>
<gene>
    <name evidence="10" type="ordered locus">Rumal_1455</name>
</gene>
<dbReference type="Proteomes" id="UP000006919">
    <property type="component" value="Chromosome"/>
</dbReference>
<evidence type="ECO:0000256" key="6">
    <source>
        <dbReference type="PIRSR" id="PIRSR615500-1"/>
    </source>
</evidence>
<dbReference type="GO" id="GO:0000272">
    <property type="term" value="P:polysaccharide catabolic process"/>
    <property type="evidence" value="ECO:0007669"/>
    <property type="project" value="InterPro"/>
</dbReference>
<feature type="chain" id="PRO_5039702034" evidence="8">
    <location>
        <begin position="28"/>
        <end position="1297"/>
    </location>
</feature>
<dbReference type="KEGG" id="ral:Rumal_1455"/>
<dbReference type="PROSITE" id="PS51892">
    <property type="entry name" value="SUBTILASE"/>
    <property type="match status" value="1"/>
</dbReference>
<dbReference type="PANTHER" id="PTHR43806:SF11">
    <property type="entry name" value="CEREVISIN-RELATED"/>
    <property type="match status" value="1"/>
</dbReference>
<keyword evidence="2 7" id="KW-0645">Protease</keyword>
<evidence type="ECO:0000256" key="7">
    <source>
        <dbReference type="PROSITE-ProRule" id="PRU01240"/>
    </source>
</evidence>
<evidence type="ECO:0000256" key="8">
    <source>
        <dbReference type="SAM" id="SignalP"/>
    </source>
</evidence>
<reference evidence="10 11" key="1">
    <citation type="journal article" date="2011" name="J. Bacteriol.">
        <title>Complete genome of the cellulolytic ruminal bacterium Ruminococcus albus 7.</title>
        <authorList>
            <person name="Suen G."/>
            <person name="Stevenson D.M."/>
            <person name="Bruce D.C."/>
            <person name="Chertkov O."/>
            <person name="Copeland A."/>
            <person name="Cheng J.F."/>
            <person name="Detter C."/>
            <person name="Detter J.C."/>
            <person name="Goodwin L.A."/>
            <person name="Han C.S."/>
            <person name="Hauser L.J."/>
            <person name="Ivanova N.N."/>
            <person name="Kyrpides N.C."/>
            <person name="Land M.L."/>
            <person name="Lapidus A."/>
            <person name="Lucas S."/>
            <person name="Ovchinnikova G."/>
            <person name="Pitluck S."/>
            <person name="Tapia R."/>
            <person name="Woyke T."/>
            <person name="Boyum J."/>
            <person name="Mead D."/>
            <person name="Weimer P.J."/>
        </authorList>
    </citation>
    <scope>NUCLEOTIDE SEQUENCE [LARGE SCALE GENOMIC DNA]</scope>
    <source>
        <strain evidence="11">ATCC 27210 / DSM 20455 / JCM 14654 / NCDO 2250 / 7</strain>
    </source>
</reference>
<dbReference type="GO" id="GO:0004553">
    <property type="term" value="F:hydrolase activity, hydrolyzing O-glycosyl compounds"/>
    <property type="evidence" value="ECO:0007669"/>
    <property type="project" value="InterPro"/>
</dbReference>
<organism evidence="10 11">
    <name type="scientific">Ruminococcus albus (strain ATCC 27210 / DSM 20455 / JCM 14654 / NCDO 2250 / 7)</name>
    <dbReference type="NCBI Taxonomy" id="697329"/>
    <lineage>
        <taxon>Bacteria</taxon>
        <taxon>Bacillati</taxon>
        <taxon>Bacillota</taxon>
        <taxon>Clostridia</taxon>
        <taxon>Eubacteriales</taxon>
        <taxon>Oscillospiraceae</taxon>
        <taxon>Ruminococcus</taxon>
    </lineage>
</organism>
<dbReference type="CDD" id="cd14256">
    <property type="entry name" value="Dockerin_I"/>
    <property type="match status" value="1"/>
</dbReference>
<dbReference type="PROSITE" id="PS51766">
    <property type="entry name" value="DOCKERIN"/>
    <property type="match status" value="1"/>
</dbReference>
<dbReference type="InterPro" id="IPR050131">
    <property type="entry name" value="Peptidase_S8_subtilisin-like"/>
</dbReference>
<evidence type="ECO:0000256" key="4">
    <source>
        <dbReference type="ARBA" id="ARBA00022801"/>
    </source>
</evidence>
<name>E6UGC3_RUMA7</name>
<dbReference type="PANTHER" id="PTHR43806">
    <property type="entry name" value="PEPTIDASE S8"/>
    <property type="match status" value="1"/>
</dbReference>
<dbReference type="Gene3D" id="2.60.40.1710">
    <property type="entry name" value="Subtilisin-like superfamily"/>
    <property type="match status" value="1"/>
</dbReference>
<dbReference type="InterPro" id="IPR023828">
    <property type="entry name" value="Peptidase_S8_Ser-AS"/>
</dbReference>
<dbReference type="InterPro" id="IPR022398">
    <property type="entry name" value="Peptidase_S8_His-AS"/>
</dbReference>
<dbReference type="GO" id="GO:0006508">
    <property type="term" value="P:proteolysis"/>
    <property type="evidence" value="ECO:0007669"/>
    <property type="project" value="UniProtKB-KW"/>
</dbReference>
<keyword evidence="4 7" id="KW-0378">Hydrolase</keyword>
<evidence type="ECO:0000259" key="9">
    <source>
        <dbReference type="PROSITE" id="PS51766"/>
    </source>
</evidence>
<dbReference type="InterPro" id="IPR010435">
    <property type="entry name" value="C5a/SBT2-like_Fn3"/>
</dbReference>
<evidence type="ECO:0000256" key="1">
    <source>
        <dbReference type="ARBA" id="ARBA00011073"/>
    </source>
</evidence>
<dbReference type="Pfam" id="PF00082">
    <property type="entry name" value="Peptidase_S8"/>
    <property type="match status" value="1"/>
</dbReference>
<feature type="active site" description="Charge relay system" evidence="6 7">
    <location>
        <position position="245"/>
    </location>
</feature>
<accession>E6UGC3</accession>
<dbReference type="InterPro" id="IPR000209">
    <property type="entry name" value="Peptidase_S8/S53_dom"/>
</dbReference>
<dbReference type="Pfam" id="PF00404">
    <property type="entry name" value="Dockerin_1"/>
    <property type="match status" value="1"/>
</dbReference>
<dbReference type="InterPro" id="IPR015500">
    <property type="entry name" value="Peptidase_S8_subtilisin-rel"/>
</dbReference>
<dbReference type="EMBL" id="CP002403">
    <property type="protein sequence ID" value="ADU21961.1"/>
    <property type="molecule type" value="Genomic_DNA"/>
</dbReference>
<feature type="domain" description="Dockerin" evidence="9">
    <location>
        <begin position="1232"/>
        <end position="1297"/>
    </location>
</feature>
<keyword evidence="5 7" id="KW-0720">Serine protease</keyword>
<dbReference type="eggNOG" id="COG1404">
    <property type="taxonomic scope" value="Bacteria"/>
</dbReference>
<evidence type="ECO:0000256" key="3">
    <source>
        <dbReference type="ARBA" id="ARBA00022729"/>
    </source>
</evidence>
<protein>
    <submittedName>
        <fullName evidence="10">Peptidase S8 and S53 subtilisin kexin sedolisin</fullName>
    </submittedName>
</protein>
<dbReference type="PROSITE" id="PS00137">
    <property type="entry name" value="SUBTILASE_HIS"/>
    <property type="match status" value="1"/>
</dbReference>
<dbReference type="Gene3D" id="1.10.1330.10">
    <property type="entry name" value="Dockerin domain"/>
    <property type="match status" value="1"/>
</dbReference>
<dbReference type="GO" id="GO:0004252">
    <property type="term" value="F:serine-type endopeptidase activity"/>
    <property type="evidence" value="ECO:0007669"/>
    <property type="project" value="UniProtKB-UniRule"/>
</dbReference>
<dbReference type="SUPFAM" id="SSF63446">
    <property type="entry name" value="Type I dockerin domain"/>
    <property type="match status" value="1"/>
</dbReference>
<dbReference type="GO" id="GO:0016020">
    <property type="term" value="C:membrane"/>
    <property type="evidence" value="ECO:0007669"/>
    <property type="project" value="InterPro"/>
</dbReference>
<dbReference type="InterPro" id="IPR018247">
    <property type="entry name" value="EF_Hand_1_Ca_BS"/>
</dbReference>
<keyword evidence="3 8" id="KW-0732">Signal</keyword>
<feature type="active site" description="Charge relay system" evidence="6 7">
    <location>
        <position position="171"/>
    </location>
</feature>
<dbReference type="InterPro" id="IPR002105">
    <property type="entry name" value="Dockerin_1_rpt"/>
</dbReference>
<proteinExistence type="inferred from homology"/>
<dbReference type="Gene3D" id="3.40.50.200">
    <property type="entry name" value="Peptidase S8/S53 domain"/>
    <property type="match status" value="1"/>
</dbReference>
<dbReference type="InterPro" id="IPR036852">
    <property type="entry name" value="Peptidase_S8/S53_dom_sf"/>
</dbReference>
<dbReference type="PROSITE" id="PS00018">
    <property type="entry name" value="EF_HAND_1"/>
    <property type="match status" value="1"/>
</dbReference>
<dbReference type="OrthoDB" id="1813783at2"/>
<dbReference type="SUPFAM" id="SSF52743">
    <property type="entry name" value="Subtilisin-like"/>
    <property type="match status" value="1"/>
</dbReference>
<dbReference type="InterPro" id="IPR016134">
    <property type="entry name" value="Dockerin_dom"/>
</dbReference>
<comment type="similarity">
    <text evidence="1 7">Belongs to the peptidase S8 family.</text>
</comment>